<evidence type="ECO:0000313" key="1">
    <source>
        <dbReference type="EMBL" id="CAF4281013.1"/>
    </source>
</evidence>
<dbReference type="Proteomes" id="UP000663881">
    <property type="component" value="Unassembled WGS sequence"/>
</dbReference>
<gene>
    <name evidence="1" type="ORF">OKA104_LOCUS45188</name>
</gene>
<dbReference type="EMBL" id="CAJOAY010014646">
    <property type="protein sequence ID" value="CAF4281013.1"/>
    <property type="molecule type" value="Genomic_DNA"/>
</dbReference>
<evidence type="ECO:0000313" key="2">
    <source>
        <dbReference type="Proteomes" id="UP000663881"/>
    </source>
</evidence>
<proteinExistence type="predicted"/>
<reference evidence="1" key="1">
    <citation type="submission" date="2021-02" db="EMBL/GenBank/DDBJ databases">
        <authorList>
            <person name="Nowell W R."/>
        </authorList>
    </citation>
    <scope>NUCLEOTIDE SEQUENCE</scope>
</reference>
<organism evidence="1 2">
    <name type="scientific">Adineta steineri</name>
    <dbReference type="NCBI Taxonomy" id="433720"/>
    <lineage>
        <taxon>Eukaryota</taxon>
        <taxon>Metazoa</taxon>
        <taxon>Spiralia</taxon>
        <taxon>Gnathifera</taxon>
        <taxon>Rotifera</taxon>
        <taxon>Eurotatoria</taxon>
        <taxon>Bdelloidea</taxon>
        <taxon>Adinetida</taxon>
        <taxon>Adinetidae</taxon>
        <taxon>Adineta</taxon>
    </lineage>
</organism>
<feature type="non-terminal residue" evidence="1">
    <location>
        <position position="1"/>
    </location>
</feature>
<feature type="non-terminal residue" evidence="1">
    <location>
        <position position="122"/>
    </location>
</feature>
<comment type="caution">
    <text evidence="1">The sequence shown here is derived from an EMBL/GenBank/DDBJ whole genome shotgun (WGS) entry which is preliminary data.</text>
</comment>
<dbReference type="AlphaFoldDB" id="A0A820GUH6"/>
<name>A0A820GUH6_9BILA</name>
<protein>
    <submittedName>
        <fullName evidence="1">Uncharacterized protein</fullName>
    </submittedName>
</protein>
<sequence>IVSIGNIFPNIVFNNVIELWIHDIIPFQHEFFLRITQSFPLLQHLFITDLTSLSYKRKKSPNNIQADQIVKYPHLILLDITGLNNDYIEQFLNETKTYLPCLTILCVSYEQLQITTEDFTRE</sequence>
<accession>A0A820GUH6</accession>